<name>A0ACC3SYF7_LIPKO</name>
<keyword evidence="2" id="KW-1185">Reference proteome</keyword>
<dbReference type="EMBL" id="MU971403">
    <property type="protein sequence ID" value="KAK9235822.1"/>
    <property type="molecule type" value="Genomic_DNA"/>
</dbReference>
<dbReference type="Proteomes" id="UP001433508">
    <property type="component" value="Unassembled WGS sequence"/>
</dbReference>
<accession>A0ACC3SYF7</accession>
<evidence type="ECO:0000313" key="1">
    <source>
        <dbReference type="EMBL" id="KAK9235822.1"/>
    </source>
</evidence>
<comment type="caution">
    <text evidence="1">The sequence shown here is derived from an EMBL/GenBank/DDBJ whole genome shotgun (WGS) entry which is preliminary data.</text>
</comment>
<reference evidence="2" key="1">
    <citation type="journal article" date="2024" name="Front. Bioeng. Biotechnol.">
        <title>Genome-scale model development and genomic sequencing of the oleaginous clade Lipomyces.</title>
        <authorList>
            <person name="Czajka J.J."/>
            <person name="Han Y."/>
            <person name="Kim J."/>
            <person name="Mondo S.J."/>
            <person name="Hofstad B.A."/>
            <person name="Robles A."/>
            <person name="Haridas S."/>
            <person name="Riley R."/>
            <person name="LaButti K."/>
            <person name="Pangilinan J."/>
            <person name="Andreopoulos W."/>
            <person name="Lipzen A."/>
            <person name="Yan J."/>
            <person name="Wang M."/>
            <person name="Ng V."/>
            <person name="Grigoriev I.V."/>
            <person name="Spatafora J.W."/>
            <person name="Magnuson J.K."/>
            <person name="Baker S.E."/>
            <person name="Pomraning K.R."/>
        </authorList>
    </citation>
    <scope>NUCLEOTIDE SEQUENCE [LARGE SCALE GENOMIC DNA]</scope>
    <source>
        <strain evidence="2">CBS 7786</strain>
    </source>
</reference>
<organism evidence="1 2">
    <name type="scientific">Lipomyces kononenkoae</name>
    <name type="common">Yeast</name>
    <dbReference type="NCBI Taxonomy" id="34357"/>
    <lineage>
        <taxon>Eukaryota</taxon>
        <taxon>Fungi</taxon>
        <taxon>Dikarya</taxon>
        <taxon>Ascomycota</taxon>
        <taxon>Saccharomycotina</taxon>
        <taxon>Lipomycetes</taxon>
        <taxon>Lipomycetales</taxon>
        <taxon>Lipomycetaceae</taxon>
        <taxon>Lipomyces</taxon>
    </lineage>
</organism>
<evidence type="ECO:0000313" key="2">
    <source>
        <dbReference type="Proteomes" id="UP001433508"/>
    </source>
</evidence>
<sequence length="285" mass="31464">MVSLAHASVNGKTITLYLNMLLGIFATVTGVTNLLMDSGILGTKRFSIHSHHHTFTTATVASAYFGLVSAASVHYDSEPGNGPAPLIFTVENMTISITLTGGNSDLGIGQSLDNFSELSLVSPEEYENRELSLYPYGELIIPYAPTIMSFRNSSVRILNADSPDSGEIVIAKPETELSQVFELTSEAALLIPGKYRCMILNSQPFSTWDTVMLAWTMRNSRRQLAEYLHEIQHILNLPYDDSHKSHLFDGLLLLANNDIELRLDESTLDLKRAVIASRKIRTVCV</sequence>
<proteinExistence type="predicted"/>
<protein>
    <submittedName>
        <fullName evidence="1">Uncharacterized protein</fullName>
    </submittedName>
</protein>
<gene>
    <name evidence="1" type="ORF">V1525DRAFT_408795</name>
</gene>